<dbReference type="Proteomes" id="UP000324897">
    <property type="component" value="Unassembled WGS sequence"/>
</dbReference>
<dbReference type="Pfam" id="PF00035">
    <property type="entry name" value="dsrm"/>
    <property type="match status" value="2"/>
</dbReference>
<dbReference type="InterPro" id="IPR014720">
    <property type="entry name" value="dsRBD_dom"/>
</dbReference>
<comment type="caution">
    <text evidence="7">The sequence shown here is derived from an EMBL/GenBank/DDBJ whole genome shotgun (WGS) entry which is preliminary data.</text>
</comment>
<dbReference type="AlphaFoldDB" id="A0A5J9T4Z8"/>
<gene>
    <name evidence="7" type="ORF">EJB05_49514</name>
</gene>
<dbReference type="GO" id="GO:0003723">
    <property type="term" value="F:RNA binding"/>
    <property type="evidence" value="ECO:0007669"/>
    <property type="project" value="UniProtKB-UniRule"/>
</dbReference>
<reference evidence="7 8" key="1">
    <citation type="journal article" date="2019" name="Sci. Rep.">
        <title>A high-quality genome of Eragrostis curvula grass provides insights into Poaceae evolution and supports new strategies to enhance forage quality.</title>
        <authorList>
            <person name="Carballo J."/>
            <person name="Santos B.A.C.M."/>
            <person name="Zappacosta D."/>
            <person name="Garbus I."/>
            <person name="Selva J.P."/>
            <person name="Gallo C.A."/>
            <person name="Diaz A."/>
            <person name="Albertini E."/>
            <person name="Caccamo M."/>
            <person name="Echenique V."/>
        </authorList>
    </citation>
    <scope>NUCLEOTIDE SEQUENCE [LARGE SCALE GENOMIC DNA]</scope>
    <source>
        <strain evidence="8">cv. Victoria</strain>
        <tissue evidence="7">Leaf</tissue>
    </source>
</reference>
<comment type="function">
    <text evidence="3">Binds double-stranded RNA.</text>
</comment>
<evidence type="ECO:0000256" key="2">
    <source>
        <dbReference type="ARBA" id="ARBA00022884"/>
    </source>
</evidence>
<dbReference type="EMBL" id="RWGY01000051">
    <property type="protein sequence ID" value="TVU06307.1"/>
    <property type="molecule type" value="Genomic_DNA"/>
</dbReference>
<proteinExistence type="predicted"/>
<protein>
    <recommendedName>
        <fullName evidence="6">DRBM domain-containing protein</fullName>
    </recommendedName>
</protein>
<evidence type="ECO:0000256" key="4">
    <source>
        <dbReference type="PROSITE-ProRule" id="PRU00266"/>
    </source>
</evidence>
<dbReference type="Gene3D" id="3.30.160.20">
    <property type="match status" value="2"/>
</dbReference>
<dbReference type="SUPFAM" id="SSF54768">
    <property type="entry name" value="dsRNA-binding domain-like"/>
    <property type="match status" value="2"/>
</dbReference>
<feature type="domain" description="DRBM" evidence="6">
    <location>
        <begin position="114"/>
        <end position="181"/>
    </location>
</feature>
<evidence type="ECO:0000259" key="6">
    <source>
        <dbReference type="PROSITE" id="PS50137"/>
    </source>
</evidence>
<dbReference type="SMART" id="SM00358">
    <property type="entry name" value="DSRM"/>
    <property type="match status" value="2"/>
</dbReference>
<feature type="region of interest" description="Disordered" evidence="5">
    <location>
        <begin position="214"/>
        <end position="244"/>
    </location>
</feature>
<dbReference type="OrthoDB" id="620161at2759"/>
<evidence type="ECO:0000313" key="8">
    <source>
        <dbReference type="Proteomes" id="UP000324897"/>
    </source>
</evidence>
<keyword evidence="8" id="KW-1185">Reference proteome</keyword>
<organism evidence="7 8">
    <name type="scientific">Eragrostis curvula</name>
    <name type="common">weeping love grass</name>
    <dbReference type="NCBI Taxonomy" id="38414"/>
    <lineage>
        <taxon>Eukaryota</taxon>
        <taxon>Viridiplantae</taxon>
        <taxon>Streptophyta</taxon>
        <taxon>Embryophyta</taxon>
        <taxon>Tracheophyta</taxon>
        <taxon>Spermatophyta</taxon>
        <taxon>Magnoliopsida</taxon>
        <taxon>Liliopsida</taxon>
        <taxon>Poales</taxon>
        <taxon>Poaceae</taxon>
        <taxon>PACMAD clade</taxon>
        <taxon>Chloridoideae</taxon>
        <taxon>Eragrostideae</taxon>
        <taxon>Eragrostidinae</taxon>
        <taxon>Eragrostis</taxon>
    </lineage>
</organism>
<dbReference type="PANTHER" id="PTHR46031:SF37">
    <property type="entry name" value="DRBM DOMAIN-CONTAINING PROTEIN"/>
    <property type="match status" value="1"/>
</dbReference>
<sequence>MAATTSGSAAAAAAPTPFPSLAEQHMHKNRLQQFAQRTYQKLPIYNVECEGEYHLLKFKCTVEVGGQLFSSTQSFSRRKEAEQDAARVAYETLVTTDVATVGEALELIDQGVVFCKSILNEFAVKKKTMGPSYTIAPQEKPMTLFVASVVFDGRTYTGEAAISKKVAEQKAARAAVKSILGGPDHVAPESQHQASLLTTVQGQNIVPAIDPSVNPSAKAVTHSRKRKGRSGVSDVNGAMIAKEH</sequence>
<dbReference type="PANTHER" id="PTHR46031">
    <property type="match status" value="1"/>
</dbReference>
<feature type="domain" description="DRBM" evidence="6">
    <location>
        <begin position="26"/>
        <end position="95"/>
    </location>
</feature>
<keyword evidence="2 4" id="KW-0694">RNA-binding</keyword>
<keyword evidence="1" id="KW-0677">Repeat</keyword>
<name>A0A5J9T4Z8_9POAL</name>
<evidence type="ECO:0000313" key="7">
    <source>
        <dbReference type="EMBL" id="TVU06307.1"/>
    </source>
</evidence>
<dbReference type="PROSITE" id="PS50137">
    <property type="entry name" value="DS_RBD"/>
    <property type="match status" value="2"/>
</dbReference>
<evidence type="ECO:0000256" key="1">
    <source>
        <dbReference type="ARBA" id="ARBA00022737"/>
    </source>
</evidence>
<evidence type="ECO:0000256" key="5">
    <source>
        <dbReference type="SAM" id="MobiDB-lite"/>
    </source>
</evidence>
<accession>A0A5J9T4Z8</accession>
<dbReference type="Gramene" id="TVU06307">
    <property type="protein sequence ID" value="TVU06307"/>
    <property type="gene ID" value="EJB05_49514"/>
</dbReference>
<evidence type="ECO:0000256" key="3">
    <source>
        <dbReference type="ARBA" id="ARBA00037597"/>
    </source>
</evidence>